<protein>
    <recommendedName>
        <fullName evidence="1">Type 9 secretion system plug protein N-terminal domain-containing protein</fullName>
    </recommendedName>
</protein>
<gene>
    <name evidence="2" type="ORF">CWD77_02515</name>
</gene>
<organism evidence="2 3">
    <name type="scientific">Rhodohalobacter barkolensis</name>
    <dbReference type="NCBI Taxonomy" id="2053187"/>
    <lineage>
        <taxon>Bacteria</taxon>
        <taxon>Pseudomonadati</taxon>
        <taxon>Balneolota</taxon>
        <taxon>Balneolia</taxon>
        <taxon>Balneolales</taxon>
        <taxon>Balneolaceae</taxon>
        <taxon>Rhodohalobacter</taxon>
    </lineage>
</organism>
<dbReference type="GO" id="GO:0030246">
    <property type="term" value="F:carbohydrate binding"/>
    <property type="evidence" value="ECO:0007669"/>
    <property type="project" value="InterPro"/>
</dbReference>
<name>A0A2N0VJK2_9BACT</name>
<reference evidence="2 3" key="1">
    <citation type="submission" date="2017-11" db="EMBL/GenBank/DDBJ databases">
        <title>Rhodohalobacter 15182 sp. nov., isolated from a salt lake.</title>
        <authorList>
            <person name="Han S."/>
        </authorList>
    </citation>
    <scope>NUCLEOTIDE SEQUENCE [LARGE SCALE GENOMIC DNA]</scope>
    <source>
        <strain evidence="2 3">15182</strain>
    </source>
</reference>
<dbReference type="InterPro" id="IPR013783">
    <property type="entry name" value="Ig-like_fold"/>
</dbReference>
<sequence>MNLTKNTVKLNLKDRQLLFLRESTICKNNSYVSVIINLSVTLLIVTTLHGCTTTGQSYSEERSSQESATDQYFTLPQVVSPDDPVYSVKLHPSKQPNAAPFLELNSNDQLTLRFESLGFESRSYQISFTHHNPDWSESGLSPDQFLTGFEQYDISGGIVSRSSQPYYRSFSYSFPNQNIGFRVSGNYLLHIHNRDTGELEFSLPFFVYENEGSIASGAEVLQSARFNQRVMHSPVSRYVLPDFVDQPQFDLSFYYSQNQFWGRRVEAQELDFSDPDEAQFELSFNRPFFGDYEFRVLNLNNVDQLSRTVLDVDKSAEPWKVTLRDESEGFTQPVTVGVPQNYGPETTTNSNYLEVEFRFDTEYNLNENQEIYLVGDFNSWKISQEHRLNYDENLGRWISTVIMKEGTYRYKYVLVENGTMDDLAFDTLFPDNQQEYHAFVYFRDINQFYHRLLQVNTFYKASR</sequence>
<evidence type="ECO:0000313" key="2">
    <source>
        <dbReference type="EMBL" id="PKD44361.1"/>
    </source>
</evidence>
<evidence type="ECO:0000313" key="3">
    <source>
        <dbReference type="Proteomes" id="UP000233398"/>
    </source>
</evidence>
<dbReference type="OrthoDB" id="1522602at2"/>
<dbReference type="Pfam" id="PF17116">
    <property type="entry name" value="T9SS_plug_1st"/>
    <property type="match status" value="1"/>
</dbReference>
<dbReference type="InterPro" id="IPR031345">
    <property type="entry name" value="T9SS_Plug_N"/>
</dbReference>
<evidence type="ECO:0000259" key="1">
    <source>
        <dbReference type="Pfam" id="PF17116"/>
    </source>
</evidence>
<dbReference type="InterPro" id="IPR013784">
    <property type="entry name" value="Carb-bd-like_fold"/>
</dbReference>
<feature type="domain" description="Type 9 secretion system plug protein N-terminal" evidence="1">
    <location>
        <begin position="86"/>
        <end position="209"/>
    </location>
</feature>
<dbReference type="EMBL" id="PISP01000001">
    <property type="protein sequence ID" value="PKD44361.1"/>
    <property type="molecule type" value="Genomic_DNA"/>
</dbReference>
<accession>A0A2N0VJK2</accession>
<dbReference type="AlphaFoldDB" id="A0A2N0VJK2"/>
<dbReference type="Proteomes" id="UP000233398">
    <property type="component" value="Unassembled WGS sequence"/>
</dbReference>
<dbReference type="SUPFAM" id="SSF49452">
    <property type="entry name" value="Starch-binding domain-like"/>
    <property type="match status" value="1"/>
</dbReference>
<comment type="caution">
    <text evidence="2">The sequence shown here is derived from an EMBL/GenBank/DDBJ whole genome shotgun (WGS) entry which is preliminary data.</text>
</comment>
<dbReference type="Gene3D" id="2.60.40.10">
    <property type="entry name" value="Immunoglobulins"/>
    <property type="match status" value="1"/>
</dbReference>
<proteinExistence type="predicted"/>
<dbReference type="CDD" id="cd02859">
    <property type="entry name" value="E_set_AMPKbeta_like_N"/>
    <property type="match status" value="1"/>
</dbReference>
<keyword evidence="3" id="KW-1185">Reference proteome</keyword>